<dbReference type="InterPro" id="IPR040198">
    <property type="entry name" value="Fido_containing"/>
</dbReference>
<dbReference type="AlphaFoldDB" id="A0A369P280"/>
<dbReference type="EMBL" id="PPUT01000004">
    <property type="protein sequence ID" value="RDC46221.1"/>
    <property type="molecule type" value="Genomic_DNA"/>
</dbReference>
<dbReference type="SUPFAM" id="SSF140931">
    <property type="entry name" value="Fic-like"/>
    <property type="match status" value="1"/>
</dbReference>
<accession>A0A369P280</accession>
<dbReference type="InterPro" id="IPR025758">
    <property type="entry name" value="Fic/DOC_N"/>
</dbReference>
<dbReference type="Proteomes" id="UP000253805">
    <property type="component" value="Unassembled WGS sequence"/>
</dbReference>
<name>A0A369P280_9ACTN</name>
<sequence>MGVYLNCFWQPDSGGMNKAERMGGPYHPYLPDALADYELLLSPSCASAVADAQEALARLELSGSRIDTEPLARMMLRAEAVSSSRIEGLEMPAGKLLEYEELDRLGVDHRLDGTEAQILGNLHTLVDGLARAVAGSPLTVEEVCELNRVLLTGTRLAERGGVIRAEQNWIGGNRVNPVGAAYVPPSPDAVPALMEDLVAFANHSELPPIATAAIAHAQLETIHPFADGNGRAGRALVHLILKKGGTTRVTVPPISLLLATDRERYIANLAAFRFEGDDETKRREAVNGWVEYFARTTCEACSRASAFEETLLAIREGWRAKVPFREGSAGAQLLDILLGTPVISIKTAQDLTGKSYPAARTAVGELAAAGILRQNAKNRKSGIFVAGDVVEAFNAYERSLATISGDTAAEKPKRPVPQRDARMSKGY</sequence>
<evidence type="ECO:0000256" key="2">
    <source>
        <dbReference type="PIRSR" id="PIRSR640198-2"/>
    </source>
</evidence>
<evidence type="ECO:0000256" key="1">
    <source>
        <dbReference type="PIRSR" id="PIRSR640198-1"/>
    </source>
</evidence>
<protein>
    <submittedName>
        <fullName evidence="5">Fic family protein</fullName>
    </submittedName>
</protein>
<comment type="caution">
    <text evidence="5">The sequence shown here is derived from an EMBL/GenBank/DDBJ whole genome shotgun (WGS) entry which is preliminary data.</text>
</comment>
<dbReference type="Pfam" id="PF13784">
    <property type="entry name" value="Fic_N"/>
    <property type="match status" value="1"/>
</dbReference>
<dbReference type="RefSeq" id="WP_114548500.1">
    <property type="nucleotide sequence ID" value="NZ_CAKXPL010000071.1"/>
</dbReference>
<evidence type="ECO:0000313" key="6">
    <source>
        <dbReference type="Proteomes" id="UP000253805"/>
    </source>
</evidence>
<gene>
    <name evidence="5" type="ORF">C1850_02685</name>
</gene>
<dbReference type="Gene3D" id="1.10.3290.10">
    <property type="entry name" value="Fido-like domain"/>
    <property type="match status" value="1"/>
</dbReference>
<feature type="region of interest" description="Disordered" evidence="3">
    <location>
        <begin position="406"/>
        <end position="427"/>
    </location>
</feature>
<keyword evidence="2" id="KW-0067">ATP-binding</keyword>
<reference evidence="5 6" key="1">
    <citation type="journal article" date="2018" name="Elife">
        <title>Discovery and characterization of a prevalent human gut bacterial enzyme sufficient for the inactivation of a family of plant toxins.</title>
        <authorList>
            <person name="Koppel N."/>
            <person name="Bisanz J.E."/>
            <person name="Pandelia M.E."/>
            <person name="Turnbaugh P.J."/>
            <person name="Balskus E.P."/>
        </authorList>
    </citation>
    <scope>NUCLEOTIDE SEQUENCE [LARGE SCALE GENOMIC DNA]</scope>
    <source>
        <strain evidence="5 6">OB21 GAM 11</strain>
    </source>
</reference>
<evidence type="ECO:0000313" key="5">
    <source>
        <dbReference type="EMBL" id="RDC46221.1"/>
    </source>
</evidence>
<feature type="domain" description="Fido" evidence="4">
    <location>
        <begin position="138"/>
        <end position="295"/>
    </location>
</feature>
<feature type="active site" evidence="1">
    <location>
        <position position="223"/>
    </location>
</feature>
<dbReference type="InterPro" id="IPR036597">
    <property type="entry name" value="Fido-like_dom_sf"/>
</dbReference>
<dbReference type="GO" id="GO:0005524">
    <property type="term" value="F:ATP binding"/>
    <property type="evidence" value="ECO:0007669"/>
    <property type="project" value="UniProtKB-KW"/>
</dbReference>
<evidence type="ECO:0000256" key="3">
    <source>
        <dbReference type="SAM" id="MobiDB-lite"/>
    </source>
</evidence>
<organism evidence="5 6">
    <name type="scientific">Adlercreutzia equolifaciens subsp. celatus</name>
    <dbReference type="NCBI Taxonomy" id="394340"/>
    <lineage>
        <taxon>Bacteria</taxon>
        <taxon>Bacillati</taxon>
        <taxon>Actinomycetota</taxon>
        <taxon>Coriobacteriia</taxon>
        <taxon>Eggerthellales</taxon>
        <taxon>Eggerthellaceae</taxon>
        <taxon>Adlercreutzia</taxon>
    </lineage>
</organism>
<dbReference type="PROSITE" id="PS51459">
    <property type="entry name" value="FIDO"/>
    <property type="match status" value="1"/>
</dbReference>
<feature type="binding site" evidence="2">
    <location>
        <begin position="227"/>
        <end position="234"/>
    </location>
    <ligand>
        <name>ATP</name>
        <dbReference type="ChEBI" id="CHEBI:30616"/>
    </ligand>
</feature>
<feature type="compositionally biased region" description="Basic and acidic residues" evidence="3">
    <location>
        <begin position="408"/>
        <end position="427"/>
    </location>
</feature>
<dbReference type="PANTHER" id="PTHR13504:SF38">
    <property type="entry name" value="FIDO DOMAIN-CONTAINING PROTEIN"/>
    <property type="match status" value="1"/>
</dbReference>
<dbReference type="PANTHER" id="PTHR13504">
    <property type="entry name" value="FIDO DOMAIN-CONTAINING PROTEIN DDB_G0283145"/>
    <property type="match status" value="1"/>
</dbReference>
<dbReference type="InterPro" id="IPR003812">
    <property type="entry name" value="Fido"/>
</dbReference>
<keyword evidence="2" id="KW-0547">Nucleotide-binding</keyword>
<dbReference type="Pfam" id="PF02661">
    <property type="entry name" value="Fic"/>
    <property type="match status" value="1"/>
</dbReference>
<proteinExistence type="predicted"/>
<evidence type="ECO:0000259" key="4">
    <source>
        <dbReference type="PROSITE" id="PS51459"/>
    </source>
</evidence>